<dbReference type="OrthoDB" id="9908361at2759"/>
<dbReference type="PANTHER" id="PTHR14649:SF1">
    <property type="entry name" value="ZINC FINGER C2HC DOMAIN-CONTAINING PROTEIN 1C"/>
    <property type="match status" value="1"/>
</dbReference>
<dbReference type="AlphaFoldDB" id="A0A8J6KAL9"/>
<dbReference type="GO" id="GO:0008270">
    <property type="term" value="F:zinc ion binding"/>
    <property type="evidence" value="ECO:0007669"/>
    <property type="project" value="UniProtKB-KW"/>
</dbReference>
<evidence type="ECO:0000259" key="8">
    <source>
        <dbReference type="PROSITE" id="PS52027"/>
    </source>
</evidence>
<feature type="compositionally biased region" description="Polar residues" evidence="7">
    <location>
        <begin position="425"/>
        <end position="437"/>
    </location>
</feature>
<keyword evidence="10" id="KW-1185">Reference proteome</keyword>
<evidence type="ECO:0000256" key="1">
    <source>
        <dbReference type="ARBA" id="ARBA00010843"/>
    </source>
</evidence>
<evidence type="ECO:0000313" key="9">
    <source>
        <dbReference type="EMBL" id="KAG9481684.1"/>
    </source>
</evidence>
<feature type="region of interest" description="Disordered" evidence="7">
    <location>
        <begin position="489"/>
        <end position="514"/>
    </location>
</feature>
<evidence type="ECO:0000256" key="6">
    <source>
        <dbReference type="PROSITE-ProRule" id="PRU01371"/>
    </source>
</evidence>
<dbReference type="Pfam" id="PF13913">
    <property type="entry name" value="zf-C2HC_2"/>
    <property type="match status" value="2"/>
</dbReference>
<dbReference type="PANTHER" id="PTHR14649">
    <property type="entry name" value="ZINC FINGER C2HC DOMAIN-CONTAINING PROTEIN 1C"/>
    <property type="match status" value="1"/>
</dbReference>
<feature type="domain" description="C2HC/C3H-type" evidence="8">
    <location>
        <begin position="476"/>
        <end position="505"/>
    </location>
</feature>
<feature type="region of interest" description="Disordered" evidence="7">
    <location>
        <begin position="173"/>
        <end position="193"/>
    </location>
</feature>
<protein>
    <recommendedName>
        <fullName evidence="8">C2HC/C3H-type domain-containing protein</fullName>
    </recommendedName>
</protein>
<feature type="region of interest" description="Disordered" evidence="7">
    <location>
        <begin position="458"/>
        <end position="477"/>
    </location>
</feature>
<feature type="domain" description="C2HC/C3H-type" evidence="8">
    <location>
        <begin position="367"/>
        <end position="396"/>
    </location>
</feature>
<evidence type="ECO:0000256" key="7">
    <source>
        <dbReference type="SAM" id="MobiDB-lite"/>
    </source>
</evidence>
<evidence type="ECO:0000256" key="5">
    <source>
        <dbReference type="ARBA" id="ARBA00023054"/>
    </source>
</evidence>
<keyword evidence="3 6" id="KW-0863">Zinc-finger</keyword>
<reference evidence="9" key="1">
    <citation type="thesis" date="2020" institute="ProQuest LLC" country="789 East Eisenhower Parkway, Ann Arbor, MI, USA">
        <title>Comparative Genomics and Chromosome Evolution.</title>
        <authorList>
            <person name="Mudd A.B."/>
        </authorList>
    </citation>
    <scope>NUCLEOTIDE SEQUENCE</scope>
    <source>
        <strain evidence="9">HN-11 Male</strain>
        <tissue evidence="9">Kidney and liver</tissue>
    </source>
</reference>
<dbReference type="Proteomes" id="UP000770717">
    <property type="component" value="Unassembled WGS sequence"/>
</dbReference>
<dbReference type="Gene3D" id="3.30.160.60">
    <property type="entry name" value="Classic Zinc Finger"/>
    <property type="match status" value="2"/>
</dbReference>
<evidence type="ECO:0000256" key="4">
    <source>
        <dbReference type="ARBA" id="ARBA00022833"/>
    </source>
</evidence>
<dbReference type="EMBL" id="WNTK01000006">
    <property type="protein sequence ID" value="KAG9481684.1"/>
    <property type="molecule type" value="Genomic_DNA"/>
</dbReference>
<evidence type="ECO:0000313" key="10">
    <source>
        <dbReference type="Proteomes" id="UP000770717"/>
    </source>
</evidence>
<comment type="caution">
    <text evidence="9">The sequence shown here is derived from an EMBL/GenBank/DDBJ whole genome shotgun (WGS) entry which is preliminary data.</text>
</comment>
<organism evidence="9 10">
    <name type="scientific">Eleutherodactylus coqui</name>
    <name type="common">Puerto Rican coqui</name>
    <dbReference type="NCBI Taxonomy" id="57060"/>
    <lineage>
        <taxon>Eukaryota</taxon>
        <taxon>Metazoa</taxon>
        <taxon>Chordata</taxon>
        <taxon>Craniata</taxon>
        <taxon>Vertebrata</taxon>
        <taxon>Euteleostomi</taxon>
        <taxon>Amphibia</taxon>
        <taxon>Batrachia</taxon>
        <taxon>Anura</taxon>
        <taxon>Neobatrachia</taxon>
        <taxon>Hyloidea</taxon>
        <taxon>Eleutherodactylidae</taxon>
        <taxon>Eleutherodactylinae</taxon>
        <taxon>Eleutherodactylus</taxon>
        <taxon>Eleutherodactylus</taxon>
    </lineage>
</organism>
<accession>A0A8J6KAL9</accession>
<feature type="region of interest" description="Disordered" evidence="7">
    <location>
        <begin position="341"/>
        <end position="364"/>
    </location>
</feature>
<comment type="similarity">
    <text evidence="1">Belongs to the ZC2HC1 family.</text>
</comment>
<evidence type="ECO:0000256" key="2">
    <source>
        <dbReference type="ARBA" id="ARBA00022723"/>
    </source>
</evidence>
<gene>
    <name evidence="9" type="ORF">GDO78_010756</name>
</gene>
<name>A0A8J6KAL9_ELECQ</name>
<sequence>MASYTEGLSESQLLPLQRGKRGPRVLSKLEMLKNDYQDRALLKKEQKMLQLLTQQQGRISQRINGYRTLHPPEEKAWASNWTVAKRTEGVDRAHPLKPVYPRSEATVHRSPSANTEGIKRSPPYPRSKSGPSRTDQWQELEKREMSLEAEIHRKEVLLREKLRRTEEELRRIQKEKEEAEQEERKAREIHDTRTRPRRLKLEEGDHRGNVKTGKDCPLSIEPYSKGRVKATLLSIDRCNEGNVKTGKESPLSIDKYSKGRVKAALLSIDHGDEGSVKTGKDCPLSIDPYSGGKLKARKYSPLFMDKAHQQYGGTRDTVHPVLQCSPLTCVVDSFKQMRLETPGVQNSEPPSSEDFDNGNLSHSEGQQLAPCQLCGRRFMEQRLQKHQAVCEKMHSSKRKVFDSSKARAKGTDLEQYLNKKGNQLPPASQQERTNSWPQKHEASLRTNVQARVVKDHIAREGRISNRPPRPPKENPGYVTCPECSRRFAPGAAERHIPKCKTIKSKPRPPPAHRH</sequence>
<dbReference type="PROSITE" id="PS52027">
    <property type="entry name" value="ZF_C2HC_C3H"/>
    <property type="match status" value="2"/>
</dbReference>
<dbReference type="InterPro" id="IPR026104">
    <property type="entry name" value="ZNF_C2HC_dom_1C"/>
</dbReference>
<feature type="region of interest" description="Disordered" evidence="7">
    <location>
        <begin position="412"/>
        <end position="444"/>
    </location>
</feature>
<keyword evidence="2" id="KW-0479">Metal-binding</keyword>
<evidence type="ECO:0000256" key="3">
    <source>
        <dbReference type="ARBA" id="ARBA00022771"/>
    </source>
</evidence>
<keyword evidence="5" id="KW-0175">Coiled coil</keyword>
<feature type="region of interest" description="Disordered" evidence="7">
    <location>
        <begin position="92"/>
        <end position="139"/>
    </location>
</feature>
<keyword evidence="4" id="KW-0862">Zinc</keyword>
<proteinExistence type="inferred from homology"/>
<feature type="compositionally biased region" description="Basic residues" evidence="7">
    <location>
        <begin position="497"/>
        <end position="514"/>
    </location>
</feature>
<dbReference type="InterPro" id="IPR049899">
    <property type="entry name" value="Znf_C2HC_C3H"/>
</dbReference>